<comment type="caution">
    <text evidence="2">The sequence shown here is derived from an EMBL/GenBank/DDBJ whole genome shotgun (WGS) entry which is preliminary data.</text>
</comment>
<organism evidence="2 3">
    <name type="scientific">Ancylostoma caninum</name>
    <name type="common">Dog hookworm</name>
    <dbReference type="NCBI Taxonomy" id="29170"/>
    <lineage>
        <taxon>Eukaryota</taxon>
        <taxon>Metazoa</taxon>
        <taxon>Ecdysozoa</taxon>
        <taxon>Nematoda</taxon>
        <taxon>Chromadorea</taxon>
        <taxon>Rhabditida</taxon>
        <taxon>Rhabditina</taxon>
        <taxon>Rhabditomorpha</taxon>
        <taxon>Strongyloidea</taxon>
        <taxon>Ancylostomatidae</taxon>
        <taxon>Ancylostomatinae</taxon>
        <taxon>Ancylostoma</taxon>
    </lineage>
</organism>
<dbReference type="EMBL" id="JOJR01002563">
    <property type="protein sequence ID" value="RCN28495.1"/>
    <property type="molecule type" value="Genomic_DNA"/>
</dbReference>
<evidence type="ECO:0000313" key="2">
    <source>
        <dbReference type="EMBL" id="RCN28495.1"/>
    </source>
</evidence>
<accession>A0A368FCE5</accession>
<feature type="compositionally biased region" description="Polar residues" evidence="1">
    <location>
        <begin position="23"/>
        <end position="43"/>
    </location>
</feature>
<keyword evidence="3" id="KW-1185">Reference proteome</keyword>
<proteinExistence type="predicted"/>
<evidence type="ECO:0000313" key="3">
    <source>
        <dbReference type="Proteomes" id="UP000252519"/>
    </source>
</evidence>
<evidence type="ECO:0000256" key="1">
    <source>
        <dbReference type="SAM" id="MobiDB-lite"/>
    </source>
</evidence>
<feature type="region of interest" description="Disordered" evidence="1">
    <location>
        <begin position="1"/>
        <end position="60"/>
    </location>
</feature>
<reference evidence="2 3" key="1">
    <citation type="submission" date="2014-10" db="EMBL/GenBank/DDBJ databases">
        <title>Draft genome of the hookworm Ancylostoma caninum.</title>
        <authorList>
            <person name="Mitreva M."/>
        </authorList>
    </citation>
    <scope>NUCLEOTIDE SEQUENCE [LARGE SCALE GENOMIC DNA]</scope>
    <source>
        <strain evidence="2 3">Baltimore</strain>
    </source>
</reference>
<gene>
    <name evidence="2" type="ORF">ANCCAN_25760</name>
</gene>
<protein>
    <submittedName>
        <fullName evidence="2">Uncharacterized protein</fullName>
    </submittedName>
</protein>
<dbReference type="AlphaFoldDB" id="A0A368FCE5"/>
<sequence length="60" mass="6397">MEMRSAASAKKKPSVGRVKPIPRTNSKATNSTPATLNATTTYSLHRPHSRSDGTQTSVVS</sequence>
<name>A0A368FCE5_ANCCA</name>
<dbReference type="Proteomes" id="UP000252519">
    <property type="component" value="Unassembled WGS sequence"/>
</dbReference>